<sequence length="428" mass="45045">MPFRFVHTADIHLDSPLRSLALRDPDLAEMIGTATRTAFARTVDLCLEERVDALFIVGDLYDGAQTSMKTAAFLAGQLARLDEAGIRSFIVRGNHDAESRITRELVLPDGVTVFRGSAEAHRLPGAADGRDVAVHGISFARPQAPDSLLPKFRPAVADALNIGLLHTSLGGAAGHDTYAPCAVADLVATGFDYWGLGHVHTRTVHHPARPAVVMPGQPQGRDINEAGLKTVTLATLAGDGTVTLEARRVSVAEFARVPVAADGRDDWADVVATLADALAAARAAAASDHLVVRLAIAGATPLAWRLRVDTDLLLAEARACAERVGQTWVETVECAAHAPRAAATGDDTDPVAELRGLIADEVTPSDGYRAEAERLAAELRGQLPRDIRAALGADEAAFAALVDRLIAEGTEDVLARLHAGTRDGGEGA</sequence>
<keyword evidence="4" id="KW-1185">Reference proteome</keyword>
<evidence type="ECO:0000313" key="4">
    <source>
        <dbReference type="Proteomes" id="UP000555728"/>
    </source>
</evidence>
<protein>
    <submittedName>
        <fullName evidence="3">DNA repair exonuclease SbcCD nuclease subunit</fullName>
    </submittedName>
</protein>
<keyword evidence="3" id="KW-0540">Nuclease</keyword>
<dbReference type="RefSeq" id="WP_184434474.1">
    <property type="nucleotide sequence ID" value="NZ_JACIGI010000012.1"/>
</dbReference>
<proteinExistence type="predicted"/>
<comment type="caution">
    <text evidence="3">The sequence shown here is derived from an EMBL/GenBank/DDBJ whole genome shotgun (WGS) entry which is preliminary data.</text>
</comment>
<dbReference type="InterPro" id="IPR041796">
    <property type="entry name" value="Mre11_N"/>
</dbReference>
<reference evidence="3 4" key="1">
    <citation type="submission" date="2020-08" db="EMBL/GenBank/DDBJ databases">
        <title>Genome sequencing of Purple Non-Sulfur Bacteria from various extreme environments.</title>
        <authorList>
            <person name="Mayer M."/>
        </authorList>
    </citation>
    <scope>NUCLEOTIDE SEQUENCE [LARGE SCALE GENOMIC DNA]</scope>
    <source>
        <strain evidence="3 4">JA135</strain>
    </source>
</reference>
<dbReference type="PANTHER" id="PTHR30337">
    <property type="entry name" value="COMPONENT OF ATP-DEPENDENT DSDNA EXONUCLEASE"/>
    <property type="match status" value="1"/>
</dbReference>
<dbReference type="PIRSF" id="PIRSF033091">
    <property type="entry name" value="Pesterase_YhaO"/>
    <property type="match status" value="1"/>
</dbReference>
<gene>
    <name evidence="3" type="ORF">GGD88_001842</name>
</gene>
<dbReference type="Proteomes" id="UP000555728">
    <property type="component" value="Unassembled WGS sequence"/>
</dbReference>
<dbReference type="GO" id="GO:0004527">
    <property type="term" value="F:exonuclease activity"/>
    <property type="evidence" value="ECO:0007669"/>
    <property type="project" value="UniProtKB-KW"/>
</dbReference>
<evidence type="ECO:0000256" key="1">
    <source>
        <dbReference type="ARBA" id="ARBA00022801"/>
    </source>
</evidence>
<dbReference type="InterPro" id="IPR029052">
    <property type="entry name" value="Metallo-depent_PP-like"/>
</dbReference>
<feature type="domain" description="Calcineurin-like phosphoesterase" evidence="2">
    <location>
        <begin position="3"/>
        <end position="201"/>
    </location>
</feature>
<dbReference type="EMBL" id="JACIGI010000012">
    <property type="protein sequence ID" value="MBB4286117.1"/>
    <property type="molecule type" value="Genomic_DNA"/>
</dbReference>
<dbReference type="Pfam" id="PF00149">
    <property type="entry name" value="Metallophos"/>
    <property type="match status" value="1"/>
</dbReference>
<dbReference type="AlphaFoldDB" id="A0A7W6RZT5"/>
<evidence type="ECO:0000313" key="3">
    <source>
        <dbReference type="EMBL" id="MBB4286117.1"/>
    </source>
</evidence>
<organism evidence="3 4">
    <name type="scientific">Roseospira goensis</name>
    <dbReference type="NCBI Taxonomy" id="391922"/>
    <lineage>
        <taxon>Bacteria</taxon>
        <taxon>Pseudomonadati</taxon>
        <taxon>Pseudomonadota</taxon>
        <taxon>Alphaproteobacteria</taxon>
        <taxon>Rhodospirillales</taxon>
        <taxon>Rhodospirillaceae</taxon>
        <taxon>Roseospira</taxon>
    </lineage>
</organism>
<keyword evidence="3" id="KW-0269">Exonuclease</keyword>
<evidence type="ECO:0000259" key="2">
    <source>
        <dbReference type="Pfam" id="PF00149"/>
    </source>
</evidence>
<dbReference type="InterPro" id="IPR050535">
    <property type="entry name" value="DNA_Repair-Maintenance_Comp"/>
</dbReference>
<accession>A0A7W6RZT5</accession>
<keyword evidence="1" id="KW-0378">Hydrolase</keyword>
<dbReference type="CDD" id="cd00840">
    <property type="entry name" value="MPP_Mre11_N"/>
    <property type="match status" value="1"/>
</dbReference>
<dbReference type="InterPro" id="IPR014576">
    <property type="entry name" value="Pesterase_YhaO"/>
</dbReference>
<dbReference type="SUPFAM" id="SSF56300">
    <property type="entry name" value="Metallo-dependent phosphatases"/>
    <property type="match status" value="1"/>
</dbReference>
<dbReference type="InterPro" id="IPR004843">
    <property type="entry name" value="Calcineurin-like_PHP"/>
</dbReference>
<dbReference type="PANTHER" id="PTHR30337:SF7">
    <property type="entry name" value="PHOSPHOESTERASE"/>
    <property type="match status" value="1"/>
</dbReference>
<name>A0A7W6RZT5_9PROT</name>
<dbReference type="Gene3D" id="3.60.21.10">
    <property type="match status" value="1"/>
</dbReference>